<dbReference type="AlphaFoldDB" id="A0A0E9SK70"/>
<accession>A0A0E9SK70</accession>
<organism evidence="1">
    <name type="scientific">Anguilla anguilla</name>
    <name type="common">European freshwater eel</name>
    <name type="synonym">Muraena anguilla</name>
    <dbReference type="NCBI Taxonomy" id="7936"/>
    <lineage>
        <taxon>Eukaryota</taxon>
        <taxon>Metazoa</taxon>
        <taxon>Chordata</taxon>
        <taxon>Craniata</taxon>
        <taxon>Vertebrata</taxon>
        <taxon>Euteleostomi</taxon>
        <taxon>Actinopterygii</taxon>
        <taxon>Neopterygii</taxon>
        <taxon>Teleostei</taxon>
        <taxon>Anguilliformes</taxon>
        <taxon>Anguillidae</taxon>
        <taxon>Anguilla</taxon>
    </lineage>
</organism>
<name>A0A0E9SK70_ANGAN</name>
<sequence length="54" mass="6074">MPLHYHPSFSLLICMGSTWVGFEKKDGMEEGRRMQGLKTGRLILVTSVFKASMA</sequence>
<proteinExistence type="predicted"/>
<reference evidence="1" key="1">
    <citation type="submission" date="2014-11" db="EMBL/GenBank/DDBJ databases">
        <authorList>
            <person name="Amaro Gonzalez C."/>
        </authorList>
    </citation>
    <scope>NUCLEOTIDE SEQUENCE</scope>
</reference>
<protein>
    <submittedName>
        <fullName evidence="1">Uncharacterized protein</fullName>
    </submittedName>
</protein>
<evidence type="ECO:0000313" key="1">
    <source>
        <dbReference type="EMBL" id="JAH40888.1"/>
    </source>
</evidence>
<dbReference type="EMBL" id="GBXM01067689">
    <property type="protein sequence ID" value="JAH40888.1"/>
    <property type="molecule type" value="Transcribed_RNA"/>
</dbReference>
<reference evidence="1" key="2">
    <citation type="journal article" date="2015" name="Fish Shellfish Immunol.">
        <title>Early steps in the European eel (Anguilla anguilla)-Vibrio vulnificus interaction in the gills: Role of the RtxA13 toxin.</title>
        <authorList>
            <person name="Callol A."/>
            <person name="Pajuelo D."/>
            <person name="Ebbesson L."/>
            <person name="Teles M."/>
            <person name="MacKenzie S."/>
            <person name="Amaro C."/>
        </authorList>
    </citation>
    <scope>NUCLEOTIDE SEQUENCE</scope>
</reference>